<keyword evidence="1 2" id="KW-0143">Chaperone</keyword>
<gene>
    <name evidence="2" type="primary">ureD</name>
    <name evidence="3" type="ORF">G5C66_19210</name>
</gene>
<evidence type="ECO:0000256" key="2">
    <source>
        <dbReference type="HAMAP-Rule" id="MF_01384"/>
    </source>
</evidence>
<comment type="function">
    <text evidence="2">Required for maturation of urease via the functional incorporation of the urease nickel metallocenter.</text>
</comment>
<name>A0A6M1REY9_9ACTN</name>
<dbReference type="GO" id="GO:0016151">
    <property type="term" value="F:nickel cation binding"/>
    <property type="evidence" value="ECO:0007669"/>
    <property type="project" value="UniProtKB-UniRule"/>
</dbReference>
<dbReference type="EMBL" id="JAALAA010000017">
    <property type="protein sequence ID" value="NGN94857.1"/>
    <property type="molecule type" value="Genomic_DNA"/>
</dbReference>
<sequence length="248" mass="25754">MATSTPELATGSLTRVRVGAVDGTRVRVETDVAGPSTAPALRPMLLASDTRSARISLVPDGAMLLAGDRIGVAVEVGEGASLTLVEPGGTVAYDMDGGRATWSVTIDLAAGATLVWAGEPFVVSAGADVTRDTRIAMAPGSRLALRETLVLGRHGERPGRARTTWEAHDHDGRPLLVESLDLDAGSLAPGLLGPHRVLGSVTALGCDVPPDACPDGRLDLERGGTLWRHLAGEAHEIPRQPWECVTTG</sequence>
<comment type="caution">
    <text evidence="3">The sequence shown here is derived from an EMBL/GenBank/DDBJ whole genome shotgun (WGS) entry which is preliminary data.</text>
</comment>
<keyword evidence="4" id="KW-1185">Reference proteome</keyword>
<dbReference type="RefSeq" id="WP_165112533.1">
    <property type="nucleotide sequence ID" value="NZ_JAALAA010000017.1"/>
</dbReference>
<protein>
    <recommendedName>
        <fullName evidence="2">Urease accessory protein UreD</fullName>
    </recommendedName>
</protein>
<comment type="subunit">
    <text evidence="2">UreD, UreF and UreG form a complex that acts as a GTP-hydrolysis-dependent molecular chaperone, activating the urease apoprotein by helping to assemble the nickel containing metallocenter of UreC. The UreE protein probably delivers the nickel.</text>
</comment>
<keyword evidence="2" id="KW-0963">Cytoplasm</keyword>
<keyword evidence="2" id="KW-0996">Nickel insertion</keyword>
<accession>A0A6M1REY9</accession>
<dbReference type="Proteomes" id="UP000483261">
    <property type="component" value="Unassembled WGS sequence"/>
</dbReference>
<dbReference type="InterPro" id="IPR002669">
    <property type="entry name" value="UreD"/>
</dbReference>
<evidence type="ECO:0000313" key="4">
    <source>
        <dbReference type="Proteomes" id="UP000483261"/>
    </source>
</evidence>
<dbReference type="HAMAP" id="MF_01384">
    <property type="entry name" value="UreD"/>
    <property type="match status" value="1"/>
</dbReference>
<dbReference type="GO" id="GO:0005737">
    <property type="term" value="C:cytoplasm"/>
    <property type="evidence" value="ECO:0007669"/>
    <property type="project" value="UniProtKB-SubCell"/>
</dbReference>
<evidence type="ECO:0000256" key="1">
    <source>
        <dbReference type="ARBA" id="ARBA00023186"/>
    </source>
</evidence>
<proteinExistence type="inferred from homology"/>
<dbReference type="AlphaFoldDB" id="A0A6M1REY9"/>
<dbReference type="Pfam" id="PF01774">
    <property type="entry name" value="UreD"/>
    <property type="match status" value="1"/>
</dbReference>
<organism evidence="3 4">
    <name type="scientific">Nocardioides turkmenicus</name>
    <dbReference type="NCBI Taxonomy" id="2711220"/>
    <lineage>
        <taxon>Bacteria</taxon>
        <taxon>Bacillati</taxon>
        <taxon>Actinomycetota</taxon>
        <taxon>Actinomycetes</taxon>
        <taxon>Propionibacteriales</taxon>
        <taxon>Nocardioidaceae</taxon>
        <taxon>Nocardioides</taxon>
    </lineage>
</organism>
<evidence type="ECO:0000313" key="3">
    <source>
        <dbReference type="EMBL" id="NGN94857.1"/>
    </source>
</evidence>
<comment type="subcellular location">
    <subcellularLocation>
        <location evidence="2">Cytoplasm</location>
    </subcellularLocation>
</comment>
<comment type="similarity">
    <text evidence="2">Belongs to the UreD family.</text>
</comment>
<reference evidence="3 4" key="1">
    <citation type="submission" date="2020-02" db="EMBL/GenBank/DDBJ databases">
        <title>Whole-genome analyses of novel actinobacteria.</title>
        <authorList>
            <person name="Sahin N."/>
        </authorList>
    </citation>
    <scope>NUCLEOTIDE SEQUENCE [LARGE SCALE GENOMIC DNA]</scope>
    <source>
        <strain evidence="3 4">KC13</strain>
    </source>
</reference>